<dbReference type="InterPro" id="IPR000073">
    <property type="entry name" value="AB_hydrolase_1"/>
</dbReference>
<evidence type="ECO:0000256" key="2">
    <source>
        <dbReference type="ARBA" id="ARBA00022801"/>
    </source>
</evidence>
<dbReference type="Proteomes" id="UP001498398">
    <property type="component" value="Unassembled WGS sequence"/>
</dbReference>
<evidence type="ECO:0000259" key="3">
    <source>
        <dbReference type="Pfam" id="PF00561"/>
    </source>
</evidence>
<organism evidence="4 5">
    <name type="scientific">Marasmiellus scandens</name>
    <dbReference type="NCBI Taxonomy" id="2682957"/>
    <lineage>
        <taxon>Eukaryota</taxon>
        <taxon>Fungi</taxon>
        <taxon>Dikarya</taxon>
        <taxon>Basidiomycota</taxon>
        <taxon>Agaricomycotina</taxon>
        <taxon>Agaricomycetes</taxon>
        <taxon>Agaricomycetidae</taxon>
        <taxon>Agaricales</taxon>
        <taxon>Marasmiineae</taxon>
        <taxon>Omphalotaceae</taxon>
        <taxon>Marasmiellus</taxon>
    </lineage>
</organism>
<comment type="caution">
    <text evidence="4">The sequence shown here is derived from an EMBL/GenBank/DDBJ whole genome shotgun (WGS) entry which is preliminary data.</text>
</comment>
<dbReference type="Pfam" id="PF00561">
    <property type="entry name" value="Abhydrolase_1"/>
    <property type="match status" value="1"/>
</dbReference>
<dbReference type="PANTHER" id="PTHR43248">
    <property type="entry name" value="2-SUCCINYL-6-HYDROXY-2,4-CYCLOHEXADIENE-1-CARBOXYLATE SYNTHASE"/>
    <property type="match status" value="1"/>
</dbReference>
<protein>
    <recommendedName>
        <fullName evidence="3">AB hydrolase-1 domain-containing protein</fullName>
    </recommendedName>
</protein>
<accession>A0ABR1IZI6</accession>
<dbReference type="PANTHER" id="PTHR43248:SF25">
    <property type="entry name" value="AB HYDROLASE-1 DOMAIN-CONTAINING PROTEIN-RELATED"/>
    <property type="match status" value="1"/>
</dbReference>
<keyword evidence="5" id="KW-1185">Reference proteome</keyword>
<evidence type="ECO:0000313" key="5">
    <source>
        <dbReference type="Proteomes" id="UP001498398"/>
    </source>
</evidence>
<dbReference type="EMBL" id="JBANRG010000057">
    <property type="protein sequence ID" value="KAK7442764.1"/>
    <property type="molecule type" value="Genomic_DNA"/>
</dbReference>
<comment type="similarity">
    <text evidence="1">Belongs to the peptidase S33 family.</text>
</comment>
<keyword evidence="2" id="KW-0378">Hydrolase</keyword>
<gene>
    <name evidence="4" type="ORF">VKT23_016011</name>
</gene>
<feature type="domain" description="AB hydrolase-1" evidence="3">
    <location>
        <begin position="20"/>
        <end position="169"/>
    </location>
</feature>
<name>A0ABR1IZI6_9AGAR</name>
<reference evidence="4 5" key="1">
    <citation type="submission" date="2024-01" db="EMBL/GenBank/DDBJ databases">
        <title>A draft genome for the cacao thread blight pathogen Marasmiellus scandens.</title>
        <authorList>
            <person name="Baruah I.K."/>
            <person name="Leung J."/>
            <person name="Bukari Y."/>
            <person name="Amoako-Attah I."/>
            <person name="Meinhardt L.W."/>
            <person name="Bailey B.A."/>
            <person name="Cohen S.P."/>
        </authorList>
    </citation>
    <scope>NUCLEOTIDE SEQUENCE [LARGE SCALE GENOMIC DNA]</scope>
    <source>
        <strain evidence="4 5">GH-19</strain>
    </source>
</reference>
<evidence type="ECO:0000256" key="1">
    <source>
        <dbReference type="ARBA" id="ARBA00010088"/>
    </source>
</evidence>
<evidence type="ECO:0000313" key="4">
    <source>
        <dbReference type="EMBL" id="KAK7442764.1"/>
    </source>
</evidence>
<sequence length="357" mass="38012">MVKLPAKVEGAEYGGPIFTNPGGPGGSGVGDILTSGKVYQNMTGTQFDIIGFDPRDVNMTTPTVSAFETAEEGRAFAPDVIGDLNSTADALSLAWASYQSYGQAAQSRDVNGTLNFVSTADVARDMLAMMNALGQDKLQYYGISYGTYLGQVFATMFPDRVGRMVIDGKKFTQSLIDQVIEIIHAGVVDSEAYLASDWGTLTQDMDKLMQAFFESCHSVGPELCPFYASTPSEIASNLDAIYDSLRVQPLPVLSGDTVAVFTYDNLRSIIWESTVSPFTGFPTIASILAQLSQGNATGLATDTPISDDIVNQGEAFTAIHCSDANPLNSSASELREYMSSVNSSFAGVATAARARCT</sequence>
<proteinExistence type="inferred from homology"/>
<dbReference type="Gene3D" id="3.40.50.1820">
    <property type="entry name" value="alpha/beta hydrolase"/>
    <property type="match status" value="1"/>
</dbReference>
<dbReference type="InterPro" id="IPR029058">
    <property type="entry name" value="AB_hydrolase_fold"/>
</dbReference>
<dbReference type="InterPro" id="IPR051601">
    <property type="entry name" value="Serine_prot/Carboxylest_S33"/>
</dbReference>
<dbReference type="SUPFAM" id="SSF53474">
    <property type="entry name" value="alpha/beta-Hydrolases"/>
    <property type="match status" value="1"/>
</dbReference>